<reference evidence="1 2" key="1">
    <citation type="submission" date="2017-10" db="EMBL/GenBank/DDBJ databases">
        <title>The draft genome sequence of Lewinella marina KCTC 32374.</title>
        <authorList>
            <person name="Wang K."/>
        </authorList>
    </citation>
    <scope>NUCLEOTIDE SEQUENCE [LARGE SCALE GENOMIC DNA]</scope>
    <source>
        <strain evidence="1 2">MKG-38</strain>
    </source>
</reference>
<comment type="caution">
    <text evidence="1">The sequence shown here is derived from an EMBL/GenBank/DDBJ whole genome shotgun (WGS) entry which is preliminary data.</text>
</comment>
<sequence length="127" mass="13580">MFLLLMLSSCSPQEKVITGNLPGTWELVAVYADPGDGSGTYQPVDSDNLLVLRPDGTLSANFNFCVGDAETSSGTYSLQDSTLRPDCPDLRRLPFVLVGDTLTVTNPACIEGCGERYAKVSDEPTSL</sequence>
<organism evidence="1 2">
    <name type="scientific">Neolewinella marina</name>
    <dbReference type="NCBI Taxonomy" id="438751"/>
    <lineage>
        <taxon>Bacteria</taxon>
        <taxon>Pseudomonadati</taxon>
        <taxon>Bacteroidota</taxon>
        <taxon>Saprospiria</taxon>
        <taxon>Saprospirales</taxon>
        <taxon>Lewinellaceae</taxon>
        <taxon>Neolewinella</taxon>
    </lineage>
</organism>
<keyword evidence="2" id="KW-1185">Reference proteome</keyword>
<dbReference type="Proteomes" id="UP000226437">
    <property type="component" value="Unassembled WGS sequence"/>
</dbReference>
<accession>A0A2G0CJI6</accession>
<gene>
    <name evidence="1" type="ORF">CGL56_03565</name>
</gene>
<dbReference type="EMBL" id="PDLO01000001">
    <property type="protein sequence ID" value="PHL00133.1"/>
    <property type="molecule type" value="Genomic_DNA"/>
</dbReference>
<name>A0A2G0CJI6_9BACT</name>
<evidence type="ECO:0008006" key="3">
    <source>
        <dbReference type="Google" id="ProtNLM"/>
    </source>
</evidence>
<dbReference type="AlphaFoldDB" id="A0A2G0CJI6"/>
<proteinExistence type="predicted"/>
<protein>
    <recommendedName>
        <fullName evidence="3">Lipocalin-like domain-containing protein</fullName>
    </recommendedName>
</protein>
<evidence type="ECO:0000313" key="1">
    <source>
        <dbReference type="EMBL" id="PHL00133.1"/>
    </source>
</evidence>
<evidence type="ECO:0000313" key="2">
    <source>
        <dbReference type="Proteomes" id="UP000226437"/>
    </source>
</evidence>